<accession>A0A5P8WGG1</accession>
<name>A0A5P8WGG1_9NOSO</name>
<evidence type="ECO:0000313" key="2">
    <source>
        <dbReference type="Proteomes" id="UP000326678"/>
    </source>
</evidence>
<evidence type="ECO:0000313" key="1">
    <source>
        <dbReference type="EMBL" id="QFS51681.1"/>
    </source>
</evidence>
<reference evidence="1 2" key="1">
    <citation type="submission" date="2019-10" db="EMBL/GenBank/DDBJ databases">
        <title>Genomic and transcriptomic insights into the perfect genentic adaptation of a filamentous nitrogen-fixing cyanobacterium to rice fields.</title>
        <authorList>
            <person name="Chen Z."/>
        </authorList>
    </citation>
    <scope>NUCLEOTIDE SEQUENCE [LARGE SCALE GENOMIC DNA]</scope>
    <source>
        <strain evidence="1">CCNUC1</strain>
    </source>
</reference>
<keyword evidence="2" id="KW-1185">Reference proteome</keyword>
<dbReference type="RefSeq" id="WP_152592087.1">
    <property type="nucleotide sequence ID" value="NZ_CP045227.1"/>
</dbReference>
<dbReference type="Proteomes" id="UP000326678">
    <property type="component" value="Chromosome Gxm2"/>
</dbReference>
<proteinExistence type="predicted"/>
<dbReference type="AlphaFoldDB" id="A0A5P8WGG1"/>
<organism evidence="1 2">
    <name type="scientific">Nostoc sphaeroides CCNUC1</name>
    <dbReference type="NCBI Taxonomy" id="2653204"/>
    <lineage>
        <taxon>Bacteria</taxon>
        <taxon>Bacillati</taxon>
        <taxon>Cyanobacteriota</taxon>
        <taxon>Cyanophyceae</taxon>
        <taxon>Nostocales</taxon>
        <taxon>Nostocaceae</taxon>
        <taxon>Nostoc</taxon>
    </lineage>
</organism>
<dbReference type="KEGG" id="nsh:GXM_09175"/>
<protein>
    <submittedName>
        <fullName evidence="1">Uncharacterized protein</fullName>
    </submittedName>
</protein>
<dbReference type="EMBL" id="CP045227">
    <property type="protein sequence ID" value="QFS51681.1"/>
    <property type="molecule type" value="Genomic_DNA"/>
</dbReference>
<gene>
    <name evidence="1" type="ORF">GXM_09175</name>
</gene>
<sequence length="146" mass="16101">MLPTKLFTYITSTLLANTLIVELLPPVYARSIEPIESINPVEKLALNPSFPTCADNTLLQDNGVETYSIHSNKGQVIPSPFNSNGSVLTTTTTITDIGQRFLIQDFDSRLIENDIEVLNGIELDLDSILDTEFEQKGAILISRCCV</sequence>